<reference evidence="4 5" key="1">
    <citation type="submission" date="2019-03" db="EMBL/GenBank/DDBJ databases">
        <title>Rhodosporidium diobovatum UCD-FST 08-225 genome sequencing, assembly, and annotation.</title>
        <authorList>
            <person name="Fakankun I.U."/>
            <person name="Fristensky B."/>
            <person name="Levin D.B."/>
        </authorList>
    </citation>
    <scope>NUCLEOTIDE SEQUENCE [LARGE SCALE GENOMIC DNA]</scope>
    <source>
        <strain evidence="4 5">UCD-FST 08-225</strain>
    </source>
</reference>
<dbReference type="PROSITE" id="PS00061">
    <property type="entry name" value="ADH_SHORT"/>
    <property type="match status" value="1"/>
</dbReference>
<dbReference type="InterPro" id="IPR002347">
    <property type="entry name" value="SDR_fam"/>
</dbReference>
<dbReference type="STRING" id="5288.A0A5C5FUT5"/>
<dbReference type="PANTHER" id="PTHR24321:SF8">
    <property type="entry name" value="ESTRADIOL 17-BETA-DEHYDROGENASE 8-RELATED"/>
    <property type="match status" value="1"/>
</dbReference>
<dbReference type="Proteomes" id="UP000311382">
    <property type="component" value="Unassembled WGS sequence"/>
</dbReference>
<dbReference type="GO" id="GO:0016491">
    <property type="term" value="F:oxidoreductase activity"/>
    <property type="evidence" value="ECO:0007669"/>
    <property type="project" value="UniProtKB-KW"/>
</dbReference>
<name>A0A5C5FUT5_9BASI</name>
<keyword evidence="5" id="KW-1185">Reference proteome</keyword>
<dbReference type="Gene3D" id="3.40.50.720">
    <property type="entry name" value="NAD(P)-binding Rossmann-like Domain"/>
    <property type="match status" value="1"/>
</dbReference>
<keyword evidence="3" id="KW-0560">Oxidoreductase</keyword>
<evidence type="ECO:0000313" key="5">
    <source>
        <dbReference type="Proteomes" id="UP000311382"/>
    </source>
</evidence>
<comment type="caution">
    <text evidence="4">The sequence shown here is derived from an EMBL/GenBank/DDBJ whole genome shotgun (WGS) entry which is preliminary data.</text>
</comment>
<accession>A0A5C5FUT5</accession>
<dbReference type="FunFam" id="3.40.50.720:FF:000084">
    <property type="entry name" value="Short-chain dehydrogenase reductase"/>
    <property type="match status" value="1"/>
</dbReference>
<evidence type="ECO:0000256" key="1">
    <source>
        <dbReference type="ARBA" id="ARBA00006484"/>
    </source>
</evidence>
<dbReference type="OrthoDB" id="2520431at2759"/>
<evidence type="ECO:0000256" key="3">
    <source>
        <dbReference type="ARBA" id="ARBA00023002"/>
    </source>
</evidence>
<dbReference type="InterPro" id="IPR020904">
    <property type="entry name" value="Sc_DH/Rdtase_CS"/>
</dbReference>
<dbReference type="SUPFAM" id="SSF51735">
    <property type="entry name" value="NAD(P)-binding Rossmann-fold domains"/>
    <property type="match status" value="1"/>
</dbReference>
<gene>
    <name evidence="4" type="ORF">DMC30DRAFT_243534</name>
</gene>
<dbReference type="AlphaFoldDB" id="A0A5C5FUT5"/>
<sequence length="248" mass="25899">MAGRVALITGAGRGIGLAAAKLFLANDFRVFLSDVNLQRARNELKGEGKERVGFLEADVTKEDEVGAMTQAALKRFGQVDAAVCNAGVLSPIVPWLETPQDDVDKMLSVNVKGSWLTAKHAVNAMRQSPHGGKGGALVFIASVASLYGQPGMSAYCASKWAIRGLSLTAAAEFAPFGIRSNCIQPGATATDMFAQFPQDLQSAVTASVPLGRAATPEEIAQVMLFLAGDKSSFMNGSTVAVHGGQTPT</sequence>
<protein>
    <submittedName>
        <fullName evidence="4">Short-chain dehydrogenase/reductase SDR</fullName>
    </submittedName>
</protein>
<dbReference type="PRINTS" id="PR00080">
    <property type="entry name" value="SDRFAMILY"/>
</dbReference>
<keyword evidence="2" id="KW-0521">NADP</keyword>
<comment type="similarity">
    <text evidence="1">Belongs to the short-chain dehydrogenases/reductases (SDR) family.</text>
</comment>
<organism evidence="4 5">
    <name type="scientific">Rhodotorula diobovata</name>
    <dbReference type="NCBI Taxonomy" id="5288"/>
    <lineage>
        <taxon>Eukaryota</taxon>
        <taxon>Fungi</taxon>
        <taxon>Dikarya</taxon>
        <taxon>Basidiomycota</taxon>
        <taxon>Pucciniomycotina</taxon>
        <taxon>Microbotryomycetes</taxon>
        <taxon>Sporidiobolales</taxon>
        <taxon>Sporidiobolaceae</taxon>
        <taxon>Rhodotorula</taxon>
    </lineage>
</organism>
<evidence type="ECO:0000313" key="4">
    <source>
        <dbReference type="EMBL" id="TNY20647.1"/>
    </source>
</evidence>
<dbReference type="PANTHER" id="PTHR24321">
    <property type="entry name" value="DEHYDROGENASES, SHORT CHAIN"/>
    <property type="match status" value="1"/>
</dbReference>
<dbReference type="EMBL" id="SOZI01000061">
    <property type="protein sequence ID" value="TNY20647.1"/>
    <property type="molecule type" value="Genomic_DNA"/>
</dbReference>
<dbReference type="InterPro" id="IPR036291">
    <property type="entry name" value="NAD(P)-bd_dom_sf"/>
</dbReference>
<dbReference type="Pfam" id="PF13561">
    <property type="entry name" value="adh_short_C2"/>
    <property type="match status" value="1"/>
</dbReference>
<dbReference type="PRINTS" id="PR00081">
    <property type="entry name" value="GDHRDH"/>
</dbReference>
<evidence type="ECO:0000256" key="2">
    <source>
        <dbReference type="ARBA" id="ARBA00022857"/>
    </source>
</evidence>
<dbReference type="CDD" id="cd05233">
    <property type="entry name" value="SDR_c"/>
    <property type="match status" value="1"/>
</dbReference>
<proteinExistence type="inferred from homology"/>